<feature type="compositionally biased region" description="Acidic residues" evidence="45">
    <location>
        <begin position="595"/>
        <end position="605"/>
    </location>
</feature>
<dbReference type="GO" id="GO:0005634">
    <property type="term" value="C:nucleus"/>
    <property type="evidence" value="ECO:0007669"/>
    <property type="project" value="UniProtKB-SubCell"/>
</dbReference>
<evidence type="ECO:0000256" key="42">
    <source>
        <dbReference type="ARBA" id="ARBA00081794"/>
    </source>
</evidence>
<evidence type="ECO:0000256" key="2">
    <source>
        <dbReference type="ARBA" id="ARBA00004489"/>
    </source>
</evidence>
<comment type="similarity">
    <text evidence="5">Belongs to the nuclear hormone receptor family. NR3 subfamily.</text>
</comment>
<dbReference type="Gene3D" id="1.10.287.70">
    <property type="match status" value="1"/>
</dbReference>
<comment type="similarity">
    <text evidence="6 44">Belongs to the two pore domain potassium channel (TC 1.A.1.8) family.</text>
</comment>
<feature type="compositionally biased region" description="Pro residues" evidence="45">
    <location>
        <begin position="461"/>
        <end position="476"/>
    </location>
</feature>
<dbReference type="InterPro" id="IPR024178">
    <property type="entry name" value="Est_rcpt/est-rel_rcp"/>
</dbReference>
<dbReference type="InterPro" id="IPR035500">
    <property type="entry name" value="NHR-like_dom_sf"/>
</dbReference>
<evidence type="ECO:0000259" key="48">
    <source>
        <dbReference type="PROSITE" id="PS51030"/>
    </source>
</evidence>
<dbReference type="InterPro" id="IPR013088">
    <property type="entry name" value="Znf_NHR/GATA"/>
</dbReference>
<evidence type="ECO:0000256" key="8">
    <source>
        <dbReference type="ARBA" id="ARBA00022475"/>
    </source>
</evidence>
<dbReference type="GO" id="GO:0005737">
    <property type="term" value="C:cytoplasm"/>
    <property type="evidence" value="ECO:0007669"/>
    <property type="project" value="UniProtKB-SubCell"/>
</dbReference>
<keyword evidence="18" id="KW-0832">Ubl conjugation</keyword>
<evidence type="ECO:0000256" key="19">
    <source>
        <dbReference type="ARBA" id="ARBA00022958"/>
    </source>
</evidence>
<evidence type="ECO:0000256" key="15">
    <source>
        <dbReference type="ARBA" id="ARBA00022771"/>
    </source>
</evidence>
<dbReference type="CDD" id="cd07170">
    <property type="entry name" value="NR_DBD_ERR"/>
    <property type="match status" value="1"/>
</dbReference>
<feature type="region of interest" description="Disordered" evidence="45">
    <location>
        <begin position="625"/>
        <end position="654"/>
    </location>
</feature>
<evidence type="ECO:0000256" key="32">
    <source>
        <dbReference type="ARBA" id="ARBA00023273"/>
    </source>
</evidence>
<evidence type="ECO:0000256" key="18">
    <source>
        <dbReference type="ARBA" id="ARBA00022843"/>
    </source>
</evidence>
<keyword evidence="15" id="KW-0863">Zinc-finger</keyword>
<evidence type="ECO:0000313" key="51">
    <source>
        <dbReference type="Proteomes" id="UP000308365"/>
    </source>
</evidence>
<keyword evidence="47" id="KW-0732">Signal</keyword>
<keyword evidence="22" id="KW-0805">Transcription regulation</keyword>
<evidence type="ECO:0000256" key="47">
    <source>
        <dbReference type="SAM" id="SignalP"/>
    </source>
</evidence>
<keyword evidence="20 46" id="KW-1133">Transmembrane helix</keyword>
<evidence type="ECO:0000256" key="26">
    <source>
        <dbReference type="ARBA" id="ARBA00023157"/>
    </source>
</evidence>
<dbReference type="SMART" id="SM00399">
    <property type="entry name" value="ZnF_C4"/>
    <property type="match status" value="1"/>
</dbReference>
<dbReference type="Gene3D" id="3.30.50.10">
    <property type="entry name" value="Erythroid Transcription Factor GATA-1, subunit A"/>
    <property type="match status" value="1"/>
</dbReference>
<dbReference type="GO" id="GO:0005886">
    <property type="term" value="C:plasma membrane"/>
    <property type="evidence" value="ECO:0007669"/>
    <property type="project" value="UniProtKB-SubCell"/>
</dbReference>
<dbReference type="Proteomes" id="UP000308365">
    <property type="component" value="Unassembled WGS sequence"/>
</dbReference>
<comment type="catalytic activity">
    <reaction evidence="35">
        <text>Rb(+)(in) = Rb(+)(out)</text>
        <dbReference type="Rhea" id="RHEA:78547"/>
        <dbReference type="ChEBI" id="CHEBI:49847"/>
    </reaction>
</comment>
<evidence type="ECO:0000256" key="17">
    <source>
        <dbReference type="ARBA" id="ARBA00022833"/>
    </source>
</evidence>
<evidence type="ECO:0000256" key="35">
    <source>
        <dbReference type="ARBA" id="ARBA00044657"/>
    </source>
</evidence>
<evidence type="ECO:0000256" key="21">
    <source>
        <dbReference type="ARBA" id="ARBA00022990"/>
    </source>
</evidence>
<dbReference type="GO" id="GO:0008270">
    <property type="term" value="F:zinc ion binding"/>
    <property type="evidence" value="ECO:0007669"/>
    <property type="project" value="UniProtKB-KW"/>
</dbReference>
<proteinExistence type="inferred from homology"/>
<dbReference type="InterPro" id="IPR003280">
    <property type="entry name" value="2pore_dom_K_chnl"/>
</dbReference>
<feature type="domain" description="Nuclear receptor" evidence="48">
    <location>
        <begin position="1023"/>
        <end position="1098"/>
    </location>
</feature>
<evidence type="ECO:0000256" key="6">
    <source>
        <dbReference type="ARBA" id="ARBA00006666"/>
    </source>
</evidence>
<accession>A0A4U1FMA8</accession>
<keyword evidence="14" id="KW-0479">Metal-binding</keyword>
<evidence type="ECO:0000256" key="40">
    <source>
        <dbReference type="ARBA" id="ARBA00073513"/>
    </source>
</evidence>
<sequence length="1397" mass="150213">MRSTTLLALLAVVLLYLVSGALVFQALEQPHEQQAQRELGEVREKFLRAHPCVSDQDLGLFIKEVADALGGGANPDTNSTSNSNHSAWDLGSAFFFSGTIITTIGYGNAALRTDAGRLFCIFYALVGIPLFGILLAGVGDRLGSSLRRGIGHIEAIFLKWQVPPELVRILSAVLFLLIGCLLFVLTPTFVFCYVEGWSKLEAIYFVVVTLTTVGFGDYVAGASPNQNSAAYQPLVWFWILLGLAYFASVLTTIGNWLRVVSRRTRAEMGGLTAQAASWTGTVTARVTQRVGPTAPPPPEKERPPQPPPPCPAQPASRPLSPAAPEKTEPPSPPTPPTPPTASALDYPSENLAFIDESSDTQSERGCALPRAPRGSRRPLNTPRKPARPRGPGRPRDKGNPKAFCLVVRLGLSLTTSHDCASKPTSINENSLHRCGRGAPGTREGVRVLASSGHLRGKSAPPHDPQAEPSPPPPPEPSVKAWHSCQCLDRCLCLEVKDRVWHGNLPRWAAFGDWVRWGRAMEEKPFKALAKSSGHRGSGKSSPHDTRNLWTTATQSQPKLNVPLPTVREDSELEGSSVGGKTRWSYNQKAGHDSDGGWEESDDGEDKDSFKPEELDEHALMELEMRRGSSLGGPLEEDDSKTDDEKSSSVSSLNISKHTPHRAYWVEQQSRLPLPLTELMENEALEILTKALRSYRSEIGRDHFLTKQLQRYIEGLKRRRNKRLQVMRPHIRNQVRRCGSPAAGRGLHEGRPAGFAGSALTRWGGGAPRGGGLCGSRSVRANVLEGVQGGGATPAGVPGAGGGDVSGYPGVGEITELSNIWRKFERYLTPGWGFQTGLKVAWALRLPYSLAWVGVGGFQASCSFPSGRPAVSYWLWRLCFHGNSRGRGGGRASSWAAFLGLCPPHPLAEPGSLAPGLGLGNQGDRVSPSPNPGPPCDLTGLFPQVTSAMSSQVVGIEPLYIKAEPASPDSPKGSSETETEPPVALAPGPAPTRCLPGHKEEEDGEGAGPGEQGGGKLVLSSLPKRLCLVCGDVASGYHYGVASCEACKAFFKRTIQGSIEYSCPASNECEITKRRRKACQACRFTKCLRVGMLKEGVRLDRVRGGRQKYKRRPEVDPLPFPGPFPAGPLAVAGGPRKTAPVNALVSHLLVVEPEKLYAMPDPAGPDGHLPAVATLCDLFDREIVVTISWAKSIPGFSSLSLSDQMSVLQSVWMEVLVLGVAQRSLPLQDELAFAEDLVLDEEGARAAGLGELGAALLQLVRRLQALRLEREEYVLLKALALANSDSVHIEDAEAVEQLREALHEALLEYEAGRAGPGGGAERRRAGRLLLTLPLLRQTAGKVLAHFYGVKLEGKDLPSTGSAPRGQSWGLGSATACWQGQGNTISRSRPYALPSPLPG</sequence>
<dbReference type="FunFam" id="3.30.50.10:FF:000008">
    <property type="entry name" value="estrogen-related receptor gamma isoform X1"/>
    <property type="match status" value="1"/>
</dbReference>
<comment type="caution">
    <text evidence="50">The sequence shown here is derived from an EMBL/GenBank/DDBJ whole genome shotgun (WGS) entry which is preliminary data.</text>
</comment>
<feature type="non-terminal residue" evidence="50">
    <location>
        <position position="1397"/>
    </location>
</feature>
<evidence type="ECO:0000259" key="49">
    <source>
        <dbReference type="PROSITE" id="PS51843"/>
    </source>
</evidence>
<evidence type="ECO:0000256" key="5">
    <source>
        <dbReference type="ARBA" id="ARBA00005413"/>
    </source>
</evidence>
<dbReference type="FunFam" id="1.10.565.10:FF:000023">
    <property type="entry name" value="Steroid hormone receptor ERR1"/>
    <property type="match status" value="1"/>
</dbReference>
<dbReference type="SUPFAM" id="SSF81324">
    <property type="entry name" value="Voltage-gated potassium channels"/>
    <property type="match status" value="2"/>
</dbReference>
<feature type="region of interest" description="Disordered" evidence="45">
    <location>
        <begin position="282"/>
        <end position="400"/>
    </location>
</feature>
<comment type="catalytic activity">
    <reaction evidence="34">
        <text>K(+)(in) = K(+)(out)</text>
        <dbReference type="Rhea" id="RHEA:29463"/>
        <dbReference type="ChEBI" id="CHEBI:29103"/>
    </reaction>
</comment>
<evidence type="ECO:0000256" key="34">
    <source>
        <dbReference type="ARBA" id="ARBA00034430"/>
    </source>
</evidence>
<dbReference type="InterPro" id="IPR000536">
    <property type="entry name" value="Nucl_hrmn_rcpt_lig-bd"/>
</dbReference>
<evidence type="ECO:0000256" key="11">
    <source>
        <dbReference type="ARBA" id="ARBA00022538"/>
    </source>
</evidence>
<feature type="compositionally biased region" description="Pro residues" evidence="45">
    <location>
        <begin position="329"/>
        <end position="339"/>
    </location>
</feature>
<evidence type="ECO:0000256" key="30">
    <source>
        <dbReference type="ARBA" id="ARBA00023180"/>
    </source>
</evidence>
<dbReference type="GO" id="GO:0003707">
    <property type="term" value="F:nuclear steroid receptor activity"/>
    <property type="evidence" value="ECO:0007669"/>
    <property type="project" value="InterPro"/>
</dbReference>
<evidence type="ECO:0000256" key="13">
    <source>
        <dbReference type="ARBA" id="ARBA00022692"/>
    </source>
</evidence>
<dbReference type="PIRSF" id="PIRSF002527">
    <property type="entry name" value="ER-like_NR"/>
    <property type="match status" value="1"/>
</dbReference>
<keyword evidence="10" id="KW-1017">Isopeptide bond</keyword>
<evidence type="ECO:0000256" key="38">
    <source>
        <dbReference type="ARBA" id="ARBA00063569"/>
    </source>
</evidence>
<feature type="transmembrane region" description="Helical" evidence="46">
    <location>
        <begin position="90"/>
        <end position="111"/>
    </location>
</feature>
<keyword evidence="16" id="KW-0631">Potassium channel</keyword>
<dbReference type="Pfam" id="PF07885">
    <property type="entry name" value="Ion_trans_2"/>
    <property type="match status" value="2"/>
</dbReference>
<keyword evidence="30" id="KW-0325">Glycoprotein</keyword>
<keyword evidence="27" id="KW-0010">Activator</keyword>
<dbReference type="SUPFAM" id="SSF48508">
    <property type="entry name" value="Nuclear receptor ligand-binding domain"/>
    <property type="match status" value="1"/>
</dbReference>
<keyword evidence="31" id="KW-0539">Nucleus</keyword>
<feature type="compositionally biased region" description="Polar residues" evidence="45">
    <location>
        <begin position="416"/>
        <end position="429"/>
    </location>
</feature>
<dbReference type="FunFam" id="1.10.287.70:FF:000106">
    <property type="entry name" value="Potassium channel subfamily K member 4"/>
    <property type="match status" value="1"/>
</dbReference>
<evidence type="ECO:0000256" key="22">
    <source>
        <dbReference type="ARBA" id="ARBA00023015"/>
    </source>
</evidence>
<keyword evidence="19" id="KW-0630">Potassium</keyword>
<comment type="subunit">
    <text evidence="38">Homodimer; disulfide-linked. Forms heterodimers with other 2-pore domain K(+) channel subunits, such as KCNK2 and KCNK10.</text>
</comment>
<feature type="region of interest" description="Disordered" evidence="45">
    <location>
        <begin position="416"/>
        <end position="478"/>
    </location>
</feature>
<evidence type="ECO:0000256" key="24">
    <source>
        <dbReference type="ARBA" id="ARBA00023125"/>
    </source>
</evidence>
<evidence type="ECO:0000256" key="20">
    <source>
        <dbReference type="ARBA" id="ARBA00022989"/>
    </source>
</evidence>
<feature type="compositionally biased region" description="Polar residues" evidence="45">
    <location>
        <begin position="547"/>
        <end position="558"/>
    </location>
</feature>
<evidence type="ECO:0000256" key="46">
    <source>
        <dbReference type="SAM" id="Phobius"/>
    </source>
</evidence>
<dbReference type="Pfam" id="PF00105">
    <property type="entry name" value="zf-C4"/>
    <property type="match status" value="1"/>
</dbReference>
<dbReference type="InterPro" id="IPR008074">
    <property type="entry name" value="2pore_dom_K_chnl_TRAAK"/>
</dbReference>
<keyword evidence="28" id="KW-0804">Transcription</keyword>
<feature type="transmembrane region" description="Helical" evidence="46">
    <location>
        <begin position="169"/>
        <end position="191"/>
    </location>
</feature>
<dbReference type="PIRSF" id="PIRSF500939">
    <property type="entry name" value="ERR1-2-3"/>
    <property type="match status" value="1"/>
</dbReference>
<dbReference type="InterPro" id="IPR013099">
    <property type="entry name" value="K_chnl_dom"/>
</dbReference>
<dbReference type="GO" id="GO:0005267">
    <property type="term" value="F:potassium channel activity"/>
    <property type="evidence" value="ECO:0007669"/>
    <property type="project" value="UniProtKB-KW"/>
</dbReference>
<dbReference type="PANTHER" id="PTHR48092">
    <property type="entry name" value="KNIRPS-RELATED PROTEIN-RELATED"/>
    <property type="match status" value="1"/>
</dbReference>
<evidence type="ECO:0000256" key="23">
    <source>
        <dbReference type="ARBA" id="ARBA00023065"/>
    </source>
</evidence>
<keyword evidence="21" id="KW-0007">Acetylation</keyword>
<dbReference type="EMBL" id="RWIC01000057">
    <property type="protein sequence ID" value="TKC51183.1"/>
    <property type="molecule type" value="Genomic_DNA"/>
</dbReference>
<dbReference type="Pfam" id="PF00104">
    <property type="entry name" value="Hormone_recep"/>
    <property type="match status" value="1"/>
</dbReference>
<evidence type="ECO:0000256" key="36">
    <source>
        <dbReference type="ARBA" id="ARBA00044691"/>
    </source>
</evidence>
<protein>
    <recommendedName>
        <fullName evidence="39">Potassium channel subfamily K member 4</fullName>
    </recommendedName>
    <alternativeName>
        <fullName evidence="42">Estrogen-related receptor alpha</fullName>
    </alternativeName>
    <alternativeName>
        <fullName evidence="43">Nuclear receptor subfamily 3 group B member 1</fullName>
    </alternativeName>
    <alternativeName>
        <fullName evidence="40">Steroid hormone receptor ERR1</fullName>
    </alternativeName>
    <alternativeName>
        <fullName evidence="41">TWIK-related arachidonic acid-stimulated potassium channel protein</fullName>
    </alternativeName>
</protein>
<dbReference type="GO" id="GO:0030424">
    <property type="term" value="C:axon"/>
    <property type="evidence" value="ECO:0007669"/>
    <property type="project" value="UniProtKB-SubCell"/>
</dbReference>
<keyword evidence="7 44" id="KW-0813">Transport</keyword>
<comment type="catalytic activity">
    <reaction evidence="36">
        <text>Cs(+)(in) = Cs(+)(out)</text>
        <dbReference type="Rhea" id="RHEA:78555"/>
        <dbReference type="ChEBI" id="CHEBI:49547"/>
    </reaction>
</comment>
<evidence type="ECO:0000256" key="4">
    <source>
        <dbReference type="ARBA" id="ARBA00004651"/>
    </source>
</evidence>
<evidence type="ECO:0000256" key="9">
    <source>
        <dbReference type="ARBA" id="ARBA00022490"/>
    </source>
</evidence>
<dbReference type="InterPro" id="IPR001628">
    <property type="entry name" value="Znf_hrmn_rcpt"/>
</dbReference>
<dbReference type="InterPro" id="IPR050200">
    <property type="entry name" value="Nuclear_hormone_rcpt_NR3"/>
</dbReference>
<dbReference type="PRINTS" id="PR01691">
    <property type="entry name" value="TRAAKCHANNEL"/>
</dbReference>
<evidence type="ECO:0000256" key="45">
    <source>
        <dbReference type="SAM" id="MobiDB-lite"/>
    </source>
</evidence>
<keyword evidence="25 46" id="KW-0472">Membrane</keyword>
<dbReference type="GO" id="GO:0009612">
    <property type="term" value="P:response to mechanical stimulus"/>
    <property type="evidence" value="ECO:0007669"/>
    <property type="project" value="UniProtKB-ARBA"/>
</dbReference>
<feature type="region of interest" description="Disordered" evidence="45">
    <location>
        <begin position="912"/>
        <end position="935"/>
    </location>
</feature>
<comment type="subcellular location">
    <subcellularLocation>
        <location evidence="4">Cell membrane</location>
        <topology evidence="4">Multi-pass membrane protein</topology>
    </subcellularLocation>
    <subcellularLocation>
        <location evidence="2">Cell projection</location>
        <location evidence="2">Axon</location>
    </subcellularLocation>
    <subcellularLocation>
        <location evidence="3">Cytoplasm</location>
    </subcellularLocation>
    <subcellularLocation>
        <location evidence="1">Nucleus</location>
    </subcellularLocation>
</comment>
<dbReference type="Gene3D" id="1.10.565.10">
    <property type="entry name" value="Retinoid X Receptor"/>
    <property type="match status" value="1"/>
</dbReference>
<feature type="region of interest" description="Disordered" evidence="45">
    <location>
        <begin position="963"/>
        <end position="1014"/>
    </location>
</feature>
<reference evidence="51" key="1">
    <citation type="journal article" date="2019" name="IScience">
        <title>Narwhal Genome Reveals Long-Term Low Genetic Diversity despite Current Large Abundance Size.</title>
        <authorList>
            <person name="Westbury M.V."/>
            <person name="Petersen B."/>
            <person name="Garde E."/>
            <person name="Heide-Jorgensen M.P."/>
            <person name="Lorenzen E.D."/>
        </authorList>
    </citation>
    <scope>NUCLEOTIDE SEQUENCE [LARGE SCALE GENOMIC DNA]</scope>
</reference>
<evidence type="ECO:0000256" key="29">
    <source>
        <dbReference type="ARBA" id="ARBA00023170"/>
    </source>
</evidence>
<evidence type="ECO:0000256" key="28">
    <source>
        <dbReference type="ARBA" id="ARBA00023163"/>
    </source>
</evidence>
<feature type="compositionally biased region" description="Low complexity" evidence="45">
    <location>
        <begin position="313"/>
        <end position="324"/>
    </location>
</feature>
<evidence type="ECO:0000256" key="16">
    <source>
        <dbReference type="ARBA" id="ARBA00022826"/>
    </source>
</evidence>
<evidence type="ECO:0000256" key="41">
    <source>
        <dbReference type="ARBA" id="ARBA00081382"/>
    </source>
</evidence>
<keyword evidence="11" id="KW-0633">Potassium transport</keyword>
<feature type="region of interest" description="Disordered" evidence="45">
    <location>
        <begin position="527"/>
        <end position="609"/>
    </location>
</feature>
<keyword evidence="26" id="KW-1015">Disulfide bond</keyword>
<keyword evidence="23 44" id="KW-0406">Ion transport</keyword>
<dbReference type="PRINTS" id="PR00047">
    <property type="entry name" value="STROIDFINGER"/>
</dbReference>
<feature type="compositionally biased region" description="Gly residues" evidence="45">
    <location>
        <begin position="1005"/>
        <end position="1014"/>
    </location>
</feature>
<dbReference type="SUPFAM" id="SSF57716">
    <property type="entry name" value="Glucocorticoid receptor-like (DNA-binding domain)"/>
    <property type="match status" value="1"/>
</dbReference>
<dbReference type="PROSITE" id="PS51843">
    <property type="entry name" value="NR_LBD"/>
    <property type="match status" value="1"/>
</dbReference>
<feature type="transmembrane region" description="Helical" evidence="46">
    <location>
        <begin position="235"/>
        <end position="257"/>
    </location>
</feature>
<evidence type="ECO:0000256" key="10">
    <source>
        <dbReference type="ARBA" id="ARBA00022499"/>
    </source>
</evidence>
<dbReference type="CDD" id="cd06946">
    <property type="entry name" value="NR_LBD_ERR"/>
    <property type="match status" value="1"/>
</dbReference>
<evidence type="ECO:0000256" key="43">
    <source>
        <dbReference type="ARBA" id="ARBA00082382"/>
    </source>
</evidence>
<keyword evidence="17" id="KW-0862">Zinc</keyword>
<dbReference type="PROSITE" id="PS51030">
    <property type="entry name" value="NUCLEAR_REC_DBD_2"/>
    <property type="match status" value="1"/>
</dbReference>
<dbReference type="InterPro" id="IPR027289">
    <property type="entry name" value="Oest-rel_rcp"/>
</dbReference>
<keyword evidence="24" id="KW-0238">DNA-binding</keyword>
<name>A0A4U1FMA8_MONMO</name>
<evidence type="ECO:0000256" key="31">
    <source>
        <dbReference type="ARBA" id="ARBA00023242"/>
    </source>
</evidence>
<dbReference type="GO" id="GO:0043565">
    <property type="term" value="F:sequence-specific DNA binding"/>
    <property type="evidence" value="ECO:0007669"/>
    <property type="project" value="InterPro"/>
</dbReference>
<feature type="transmembrane region" description="Helical" evidence="46">
    <location>
        <begin position="118"/>
        <end position="138"/>
    </location>
</feature>
<keyword evidence="13 44" id="KW-0812">Transmembrane</keyword>
<keyword evidence="32" id="KW-0966">Cell projection</keyword>
<keyword evidence="8" id="KW-1003">Cell membrane</keyword>
<evidence type="ECO:0000313" key="50">
    <source>
        <dbReference type="EMBL" id="TKC51183.1"/>
    </source>
</evidence>
<evidence type="ECO:0000256" key="3">
    <source>
        <dbReference type="ARBA" id="ARBA00004496"/>
    </source>
</evidence>
<evidence type="ECO:0000256" key="27">
    <source>
        <dbReference type="ARBA" id="ARBA00023159"/>
    </source>
</evidence>
<evidence type="ECO:0000256" key="14">
    <source>
        <dbReference type="ARBA" id="ARBA00022723"/>
    </source>
</evidence>
<evidence type="ECO:0000256" key="1">
    <source>
        <dbReference type="ARBA" id="ARBA00004123"/>
    </source>
</evidence>
<evidence type="ECO:0000256" key="33">
    <source>
        <dbReference type="ARBA" id="ARBA00023303"/>
    </source>
</evidence>
<dbReference type="SMART" id="SM00430">
    <property type="entry name" value="HOLI"/>
    <property type="match status" value="1"/>
</dbReference>
<evidence type="ECO:0000256" key="37">
    <source>
        <dbReference type="ARBA" id="ARBA00062387"/>
    </source>
</evidence>
<evidence type="ECO:0000256" key="7">
    <source>
        <dbReference type="ARBA" id="ARBA00022448"/>
    </source>
</evidence>
<evidence type="ECO:0000256" key="12">
    <source>
        <dbReference type="ARBA" id="ARBA00022553"/>
    </source>
</evidence>
<keyword evidence="33 44" id="KW-0407">Ion channel</keyword>
<feature type="signal peptide" evidence="47">
    <location>
        <begin position="1"/>
        <end position="20"/>
    </location>
</feature>
<feature type="chain" id="PRO_5020727749" description="Potassium channel subfamily K member 4" evidence="47">
    <location>
        <begin position="21"/>
        <end position="1397"/>
    </location>
</feature>
<keyword evidence="9" id="KW-0963">Cytoplasm</keyword>
<keyword evidence="29" id="KW-0675">Receptor</keyword>
<comment type="subunit">
    <text evidence="37">Binds DNA as a monomer or a homodimer. Interacts (via the AF2 domain) with coactivator PPARGC1A (via the L3 motif); the interaction greatly enhances transcriptional activity of genes involved in energy metabolism. Interacts with PIAS4; the interaction enhances sumoylation. Interacts with MAPK15; promotes re-localization of ESRRA to the cytoplasm through a XPO1-dependent mechanism then inhibits ESRRA transcriptional activity.</text>
</comment>
<dbReference type="GO" id="GO:0005496">
    <property type="term" value="F:steroid binding"/>
    <property type="evidence" value="ECO:0007669"/>
    <property type="project" value="InterPro"/>
</dbReference>
<dbReference type="PRINTS" id="PR01333">
    <property type="entry name" value="2POREKCHANEL"/>
</dbReference>
<feature type="domain" description="NR LBD" evidence="49">
    <location>
        <begin position="1139"/>
        <end position="1367"/>
    </location>
</feature>
<evidence type="ECO:0000256" key="44">
    <source>
        <dbReference type="RuleBase" id="RU003857"/>
    </source>
</evidence>
<evidence type="ECO:0000256" key="25">
    <source>
        <dbReference type="ARBA" id="ARBA00023136"/>
    </source>
</evidence>
<gene>
    <name evidence="50" type="ORF">EI555_004249</name>
</gene>
<evidence type="ECO:0000256" key="39">
    <source>
        <dbReference type="ARBA" id="ARBA00068468"/>
    </source>
</evidence>
<dbReference type="PROSITE" id="PS00031">
    <property type="entry name" value="NUCLEAR_REC_DBD_1"/>
    <property type="match status" value="1"/>
</dbReference>
<keyword evidence="12" id="KW-0597">Phosphoprotein</keyword>
<organism evidence="50 51">
    <name type="scientific">Monodon monoceros</name>
    <name type="common">Narwhal</name>
    <name type="synonym">Ceratodon monodon</name>
    <dbReference type="NCBI Taxonomy" id="40151"/>
    <lineage>
        <taxon>Eukaryota</taxon>
        <taxon>Metazoa</taxon>
        <taxon>Chordata</taxon>
        <taxon>Craniata</taxon>
        <taxon>Vertebrata</taxon>
        <taxon>Euteleostomi</taxon>
        <taxon>Mammalia</taxon>
        <taxon>Eutheria</taxon>
        <taxon>Laurasiatheria</taxon>
        <taxon>Artiodactyla</taxon>
        <taxon>Whippomorpha</taxon>
        <taxon>Cetacea</taxon>
        <taxon>Odontoceti</taxon>
        <taxon>Monodontidae</taxon>
        <taxon>Monodon</taxon>
    </lineage>
</organism>